<reference evidence="3 4" key="1">
    <citation type="submission" date="2017-08" db="EMBL/GenBank/DDBJ databases">
        <title>Burning lignite coal seam in the remote Altai Mountains harbors a hydrogen-driven thermophilic microbial community.</title>
        <authorList>
            <person name="Kadnikov V.V."/>
            <person name="Mardanov A.V."/>
            <person name="Ivasenko D."/>
            <person name="Beletsky A.V."/>
            <person name="Karnachuk O.V."/>
            <person name="Ravin N.V."/>
        </authorList>
    </citation>
    <scope>NUCLEOTIDE SEQUENCE [LARGE SCALE GENOMIC DNA]</scope>
    <source>
        <strain evidence="3">AL33</strain>
    </source>
</reference>
<protein>
    <recommendedName>
        <fullName evidence="2">LUD domain-containing protein</fullName>
    </recommendedName>
</protein>
<proteinExistence type="predicted"/>
<gene>
    <name evidence="3" type="ORF">HSCHL_1366</name>
</gene>
<evidence type="ECO:0000256" key="1">
    <source>
        <dbReference type="SAM" id="MobiDB-lite"/>
    </source>
</evidence>
<evidence type="ECO:0000259" key="2">
    <source>
        <dbReference type="Pfam" id="PF02589"/>
    </source>
</evidence>
<dbReference type="InterPro" id="IPR024185">
    <property type="entry name" value="FTHF_cligase-like_sf"/>
</dbReference>
<comment type="caution">
    <text evidence="3">The sequence shown here is derived from an EMBL/GenBank/DDBJ whole genome shotgun (WGS) entry which is preliminary data.</text>
</comment>
<sequence>MMGDREAFLNRIAARLGKPRRRSRPEPVRLEGPDRIGMRPPEAPASLFLENWEKAGGAVVGEPAEAALPALVARHAVREALVGGLSLPIDGREGPSDGPAAPSTAEPSGSGDPLAAAEAARKALLSAALTLRRLGVDVRPERGADRAFAARATLGVVAADAAIAETGSVVFLTSATAGRTASLLPPVLWIVVSRATVFPTLGEALRALAERGRKDGFPSAIQIVTGPSRSADIEMQLTLGVHGPGTVWAQLV</sequence>
<dbReference type="InterPro" id="IPR003741">
    <property type="entry name" value="LUD_dom"/>
</dbReference>
<dbReference type="AlphaFoldDB" id="A0A2T5G592"/>
<dbReference type="Pfam" id="PF02589">
    <property type="entry name" value="LUD_dom"/>
    <property type="match status" value="1"/>
</dbReference>
<feature type="region of interest" description="Disordered" evidence="1">
    <location>
        <begin position="13"/>
        <end position="42"/>
    </location>
</feature>
<feature type="region of interest" description="Disordered" evidence="1">
    <location>
        <begin position="87"/>
        <end position="116"/>
    </location>
</feature>
<dbReference type="Gene3D" id="3.40.50.10420">
    <property type="entry name" value="NagB/RpiA/CoA transferase-like"/>
    <property type="match status" value="1"/>
</dbReference>
<dbReference type="EMBL" id="PEBV01000047">
    <property type="protein sequence ID" value="PTQ51350.1"/>
    <property type="molecule type" value="Genomic_DNA"/>
</dbReference>
<organism evidence="3 4">
    <name type="scientific">Hydrogenibacillus schlegelii</name>
    <name type="common">Bacillus schlegelii</name>
    <dbReference type="NCBI Taxonomy" id="1484"/>
    <lineage>
        <taxon>Bacteria</taxon>
        <taxon>Bacillati</taxon>
        <taxon>Bacillota</taxon>
        <taxon>Bacilli</taxon>
        <taxon>Bacillales</taxon>
        <taxon>Bacillales Family X. Incertae Sedis</taxon>
        <taxon>Hydrogenibacillus</taxon>
    </lineage>
</organism>
<dbReference type="SUPFAM" id="SSF100950">
    <property type="entry name" value="NagB/RpiA/CoA transferase-like"/>
    <property type="match status" value="1"/>
</dbReference>
<dbReference type="PANTHER" id="PTHR43682:SF1">
    <property type="entry name" value="LACTATE UTILIZATION PROTEIN C"/>
    <property type="match status" value="1"/>
</dbReference>
<dbReference type="PANTHER" id="PTHR43682">
    <property type="entry name" value="LACTATE UTILIZATION PROTEIN C"/>
    <property type="match status" value="1"/>
</dbReference>
<evidence type="ECO:0000313" key="4">
    <source>
        <dbReference type="Proteomes" id="UP000244180"/>
    </source>
</evidence>
<dbReference type="Proteomes" id="UP000244180">
    <property type="component" value="Unassembled WGS sequence"/>
</dbReference>
<dbReference type="InterPro" id="IPR037171">
    <property type="entry name" value="NagB/RpiA_transferase-like"/>
</dbReference>
<evidence type="ECO:0000313" key="3">
    <source>
        <dbReference type="EMBL" id="PTQ51350.1"/>
    </source>
</evidence>
<feature type="domain" description="LUD" evidence="2">
    <location>
        <begin position="129"/>
        <end position="247"/>
    </location>
</feature>
<accession>A0A2T5G592</accession>
<name>A0A2T5G592_HYDSH</name>
<feature type="compositionally biased region" description="Basic and acidic residues" evidence="1">
    <location>
        <begin position="24"/>
        <end position="37"/>
    </location>
</feature>